<comment type="cofactor">
    <cofactor evidence="1">
        <name>Fe cation</name>
        <dbReference type="ChEBI" id="CHEBI:24875"/>
    </cofactor>
</comment>
<dbReference type="GO" id="GO:0009055">
    <property type="term" value="F:electron transfer activity"/>
    <property type="evidence" value="ECO:0007669"/>
    <property type="project" value="InterPro"/>
</dbReference>
<dbReference type="SUPFAM" id="SSF56281">
    <property type="entry name" value="Metallo-hydrolase/oxidoreductase"/>
    <property type="match status" value="1"/>
</dbReference>
<dbReference type="KEGG" id="whj:H9Q79_02680"/>
<dbReference type="InterPro" id="IPR008254">
    <property type="entry name" value="Flavodoxin/NO_synth"/>
</dbReference>
<dbReference type="RefSeq" id="WP_118642240.1">
    <property type="nucleotide sequence ID" value="NZ_CP060635.1"/>
</dbReference>
<gene>
    <name evidence="6" type="ORF">H9Q79_02680</name>
</gene>
<keyword evidence="3" id="KW-0813">Transport</keyword>
<dbReference type="PROSITE" id="PS50902">
    <property type="entry name" value="FLAVODOXIN_LIKE"/>
    <property type="match status" value="1"/>
</dbReference>
<protein>
    <submittedName>
        <fullName evidence="6">FprA family A-type flavoprotein</fullName>
    </submittedName>
</protein>
<dbReference type="Proteomes" id="UP000515860">
    <property type="component" value="Chromosome"/>
</dbReference>
<sequence>MHCVKKINDDLYWVGGTDRRLALFENVYPIPRGVSYNAYMMMDEKTVLLDTVDQSVSGQFFENVEYVLGGRSLDYMVVNHMEPDHCSMIEEIVRRYPDVKVICNAKTAAMIRQFFSFDIDAIAVLVKEGDTFSAGKHTLTFVNAPMVHWPEVMVTYDLTDKILFSADAFGTFGAMNGNLFADEVDFEHDWLDDARRYYTNIVGKYGTQAQALLKKASGLEISMICPLHGPVWRENIGWFVDKYLKWSSYTPEKPSVLIAYGSIYGHTENMANVLASRLADLGVRDIAVYDVSSTHPSYILSEAFRRSHLVFASVTYNGGIFSNMEHLLLELKAHNLQNRTVAVMDNGSWSAQAGKQMKDILAGMKNVEILEQSVSIKSSLKEEQMAEVEALAQAIAESVKN</sequence>
<dbReference type="PIRSF" id="PIRSF005243">
    <property type="entry name" value="ROO"/>
    <property type="match status" value="1"/>
</dbReference>
<feature type="domain" description="Flavodoxin-like" evidence="5">
    <location>
        <begin position="256"/>
        <end position="396"/>
    </location>
</feature>
<name>A0A7G9GEI3_9FIRM</name>
<dbReference type="Gene3D" id="3.40.50.360">
    <property type="match status" value="1"/>
</dbReference>
<evidence type="ECO:0000256" key="4">
    <source>
        <dbReference type="ARBA" id="ARBA00022982"/>
    </source>
</evidence>
<dbReference type="InterPro" id="IPR045761">
    <property type="entry name" value="ODP_dom"/>
</dbReference>
<dbReference type="InterPro" id="IPR036866">
    <property type="entry name" value="RibonucZ/Hydroxyglut_hydro"/>
</dbReference>
<dbReference type="InterPro" id="IPR029039">
    <property type="entry name" value="Flavoprotein-like_sf"/>
</dbReference>
<dbReference type="GO" id="GO:0016651">
    <property type="term" value="F:oxidoreductase activity, acting on NAD(P)H"/>
    <property type="evidence" value="ECO:0007669"/>
    <property type="project" value="UniProtKB-ARBA"/>
</dbReference>
<organism evidence="6 7">
    <name type="scientific">Wansuia hejianensis</name>
    <dbReference type="NCBI Taxonomy" id="2763667"/>
    <lineage>
        <taxon>Bacteria</taxon>
        <taxon>Bacillati</taxon>
        <taxon>Bacillota</taxon>
        <taxon>Clostridia</taxon>
        <taxon>Lachnospirales</taxon>
        <taxon>Lachnospiraceae</taxon>
        <taxon>Wansuia</taxon>
    </lineage>
</organism>
<dbReference type="Gene3D" id="3.60.15.10">
    <property type="entry name" value="Ribonuclease Z/Hydroxyacylglutathione hydrolase-like"/>
    <property type="match status" value="1"/>
</dbReference>
<dbReference type="EMBL" id="CP060635">
    <property type="protein sequence ID" value="QNM09215.1"/>
    <property type="molecule type" value="Genomic_DNA"/>
</dbReference>
<dbReference type="Pfam" id="PF19583">
    <property type="entry name" value="ODP"/>
    <property type="match status" value="1"/>
</dbReference>
<dbReference type="PANTHER" id="PTHR32145:SF20">
    <property type="entry name" value="FLAVOPROTEIN"/>
    <property type="match status" value="1"/>
</dbReference>
<dbReference type="SUPFAM" id="SSF52218">
    <property type="entry name" value="Flavoproteins"/>
    <property type="match status" value="1"/>
</dbReference>
<comment type="similarity">
    <text evidence="2">In the N-terminal section; belongs to the zinc metallo-hydrolase group 3 family.</text>
</comment>
<dbReference type="InterPro" id="IPR016440">
    <property type="entry name" value="Rubredoxin-O_OxRdtase"/>
</dbReference>
<evidence type="ECO:0000313" key="7">
    <source>
        <dbReference type="Proteomes" id="UP000515860"/>
    </source>
</evidence>
<dbReference type="Pfam" id="PF00258">
    <property type="entry name" value="Flavodoxin_1"/>
    <property type="match status" value="1"/>
</dbReference>
<dbReference type="InterPro" id="IPR051285">
    <property type="entry name" value="NADH_oxidoreductase_modular"/>
</dbReference>
<accession>A0A7G9GEI3</accession>
<dbReference type="CDD" id="cd07709">
    <property type="entry name" value="flavodiiron_proteins_MBL-fold"/>
    <property type="match status" value="1"/>
</dbReference>
<dbReference type="GO" id="GO:0010181">
    <property type="term" value="F:FMN binding"/>
    <property type="evidence" value="ECO:0007669"/>
    <property type="project" value="InterPro"/>
</dbReference>
<evidence type="ECO:0000259" key="5">
    <source>
        <dbReference type="PROSITE" id="PS50902"/>
    </source>
</evidence>
<dbReference type="PANTHER" id="PTHR32145">
    <property type="entry name" value="DIFLAVIN FLAVOPROTEIN A 2-RELATED"/>
    <property type="match status" value="1"/>
</dbReference>
<keyword evidence="4" id="KW-0249">Electron transport</keyword>
<reference evidence="6 7" key="1">
    <citation type="submission" date="2020-08" db="EMBL/GenBank/DDBJ databases">
        <authorList>
            <person name="Liu C."/>
            <person name="Sun Q."/>
        </authorList>
    </citation>
    <scope>NUCLEOTIDE SEQUENCE [LARGE SCALE GENOMIC DNA]</scope>
    <source>
        <strain evidence="6 7">NSJ-29</strain>
    </source>
</reference>
<dbReference type="GO" id="GO:0046872">
    <property type="term" value="F:metal ion binding"/>
    <property type="evidence" value="ECO:0007669"/>
    <property type="project" value="InterPro"/>
</dbReference>
<dbReference type="AlphaFoldDB" id="A0A7G9GEI3"/>
<evidence type="ECO:0000256" key="2">
    <source>
        <dbReference type="ARBA" id="ARBA00007121"/>
    </source>
</evidence>
<evidence type="ECO:0000313" key="6">
    <source>
        <dbReference type="EMBL" id="QNM09215.1"/>
    </source>
</evidence>
<dbReference type="SMART" id="SM00849">
    <property type="entry name" value="Lactamase_B"/>
    <property type="match status" value="1"/>
</dbReference>
<evidence type="ECO:0000256" key="3">
    <source>
        <dbReference type="ARBA" id="ARBA00022448"/>
    </source>
</evidence>
<keyword evidence="7" id="KW-1185">Reference proteome</keyword>
<evidence type="ECO:0000256" key="1">
    <source>
        <dbReference type="ARBA" id="ARBA00001962"/>
    </source>
</evidence>
<dbReference type="InterPro" id="IPR001279">
    <property type="entry name" value="Metallo-B-lactamas"/>
</dbReference>
<proteinExistence type="inferred from homology"/>